<protein>
    <submittedName>
        <fullName evidence="3">Putative transposase of IS4/5 family</fullName>
    </submittedName>
</protein>
<feature type="domain" description="Insertion element IS402-like" evidence="1">
    <location>
        <begin position="18"/>
        <end position="93"/>
    </location>
</feature>
<proteinExistence type="predicted"/>
<evidence type="ECO:0000313" key="3">
    <source>
        <dbReference type="EMBL" id="SFU05304.1"/>
    </source>
</evidence>
<evidence type="ECO:0000313" key="2">
    <source>
        <dbReference type="EMBL" id="CAE6695150.1"/>
    </source>
</evidence>
<dbReference type="InterPro" id="IPR025161">
    <property type="entry name" value="IS402-like_dom"/>
</dbReference>
<reference evidence="3 4" key="1">
    <citation type="submission" date="2016-10" db="EMBL/GenBank/DDBJ databases">
        <authorList>
            <person name="de Groot N.N."/>
        </authorList>
    </citation>
    <scope>NUCLEOTIDE SEQUENCE [LARGE SCALE GENOMIC DNA]</scope>
    <source>
        <strain evidence="3 4">LMG 27731</strain>
    </source>
</reference>
<dbReference type="Proteomes" id="UP000674425">
    <property type="component" value="Unassembled WGS sequence"/>
</dbReference>
<accession>A0A1I7D0U8</accession>
<reference evidence="2 5" key="2">
    <citation type="submission" date="2021-02" db="EMBL/GenBank/DDBJ databases">
        <authorList>
            <person name="Vanwijnsberghe S."/>
        </authorList>
    </citation>
    <scope>NUCLEOTIDE SEQUENCE [LARGE SCALE GENOMIC DNA]</scope>
    <source>
        <strain evidence="2 5">R-69658</strain>
    </source>
</reference>
<name>A0A1I7D0U8_9BURK</name>
<organism evidence="3 4">
    <name type="scientific">Paraburkholderia aspalathi</name>
    <dbReference type="NCBI Taxonomy" id="1324617"/>
    <lineage>
        <taxon>Bacteria</taxon>
        <taxon>Pseudomonadati</taxon>
        <taxon>Pseudomonadota</taxon>
        <taxon>Betaproteobacteria</taxon>
        <taxon>Burkholderiales</taxon>
        <taxon>Burkholderiaceae</taxon>
        <taxon>Paraburkholderia</taxon>
    </lineage>
</organism>
<evidence type="ECO:0000313" key="4">
    <source>
        <dbReference type="Proteomes" id="UP000198844"/>
    </source>
</evidence>
<dbReference type="AlphaFoldDB" id="A0A1I7D0U8"/>
<dbReference type="InterPro" id="IPR052909">
    <property type="entry name" value="Transposase_6_like"/>
</dbReference>
<dbReference type="PANTHER" id="PTHR46637">
    <property type="entry name" value="TIS1421-TRANSPOSASE PROTEIN A"/>
    <property type="match status" value="1"/>
</dbReference>
<evidence type="ECO:0000259" key="1">
    <source>
        <dbReference type="Pfam" id="PF13340"/>
    </source>
</evidence>
<dbReference type="Proteomes" id="UP000198844">
    <property type="component" value="Unassembled WGS sequence"/>
</dbReference>
<sequence length="117" mass="13418">MDTPASNPLARSPAIQDLTDEQWHLIVPLLPEMKDHGPRRGRPSIDIRCVVNSVLWVLHTGKPWHAMPDRYAPYQTAHRYYLRWKNSGVLANIAFALFDTDAMLTRPVTRKGYPRTA</sequence>
<dbReference type="EMBL" id="CAJNAU010000001">
    <property type="protein sequence ID" value="CAE6695150.1"/>
    <property type="molecule type" value="Genomic_DNA"/>
</dbReference>
<dbReference type="RefSeq" id="WP_093635006.1">
    <property type="nucleotide sequence ID" value="NZ_CAJNAU010000001.1"/>
</dbReference>
<dbReference type="EMBL" id="FPBH01000008">
    <property type="protein sequence ID" value="SFU05304.1"/>
    <property type="molecule type" value="Genomic_DNA"/>
</dbReference>
<dbReference type="PANTHER" id="PTHR46637:SF1">
    <property type="entry name" value="BLL5188 PROTEIN"/>
    <property type="match status" value="1"/>
</dbReference>
<evidence type="ECO:0000313" key="5">
    <source>
        <dbReference type="Proteomes" id="UP000674425"/>
    </source>
</evidence>
<dbReference type="Pfam" id="PF13340">
    <property type="entry name" value="DUF4096"/>
    <property type="match status" value="1"/>
</dbReference>
<gene>
    <name evidence="2" type="ORF">R69658_00232</name>
    <name evidence="3" type="ORF">SAMN05192563_100895</name>
</gene>
<keyword evidence="5" id="KW-1185">Reference proteome</keyword>
<dbReference type="OrthoDB" id="5524851at2"/>